<evidence type="ECO:0000313" key="2">
    <source>
        <dbReference type="EMBL" id="RUP77645.1"/>
    </source>
</evidence>
<dbReference type="Proteomes" id="UP000274545">
    <property type="component" value="Unassembled WGS sequence"/>
</dbReference>
<keyword evidence="1" id="KW-0732">Signal</keyword>
<evidence type="ECO:0000313" key="3">
    <source>
        <dbReference type="Proteomes" id="UP000274545"/>
    </source>
</evidence>
<gene>
    <name evidence="2" type="ORF">D6D54_03705</name>
</gene>
<reference evidence="2 3" key="1">
    <citation type="journal article" date="2019" name="Genome Biol. Evol.">
        <title>Toxin and genome evolution in a Drosophila defensive symbiosis.</title>
        <authorList>
            <person name="Ballinger M.J."/>
            <person name="Gawryluk R.M."/>
            <person name="Perlman S.J."/>
        </authorList>
    </citation>
    <scope>NUCLEOTIDE SEQUENCE [LARGE SCALE GENOMIC DNA]</scope>
    <source>
        <strain evidence="3">sNeo</strain>
    </source>
</reference>
<evidence type="ECO:0000256" key="1">
    <source>
        <dbReference type="SAM" id="SignalP"/>
    </source>
</evidence>
<dbReference type="PROSITE" id="PS51257">
    <property type="entry name" value="PROKAR_LIPOPROTEIN"/>
    <property type="match status" value="1"/>
</dbReference>
<feature type="signal peptide" evidence="1">
    <location>
        <begin position="1"/>
        <end position="19"/>
    </location>
</feature>
<evidence type="ECO:0008006" key="4">
    <source>
        <dbReference type="Google" id="ProtNLM"/>
    </source>
</evidence>
<protein>
    <recommendedName>
        <fullName evidence="4">Lipoprotein</fullName>
    </recommendedName>
</protein>
<dbReference type="RefSeq" id="WP_127092778.1">
    <property type="nucleotide sequence ID" value="NZ_RAHC01000002.1"/>
</dbReference>
<proteinExistence type="predicted"/>
<name>A0A3S0SM51_9MOLU</name>
<dbReference type="AlphaFoldDB" id="A0A3S0SM51"/>
<organism evidence="2 3">
    <name type="scientific">Spiroplasma poulsonii</name>
    <dbReference type="NCBI Taxonomy" id="2138"/>
    <lineage>
        <taxon>Bacteria</taxon>
        <taxon>Bacillati</taxon>
        <taxon>Mycoplasmatota</taxon>
        <taxon>Mollicutes</taxon>
        <taxon>Entomoplasmatales</taxon>
        <taxon>Spiroplasmataceae</taxon>
        <taxon>Spiroplasma</taxon>
    </lineage>
</organism>
<accession>A0A3S0SM51</accession>
<feature type="chain" id="PRO_5018580623" description="Lipoprotein" evidence="1">
    <location>
        <begin position="20"/>
        <end position="735"/>
    </location>
</feature>
<dbReference type="EMBL" id="RAHC01000002">
    <property type="protein sequence ID" value="RUP77645.1"/>
    <property type="molecule type" value="Genomic_DNA"/>
</dbReference>
<comment type="caution">
    <text evidence="2">The sequence shown here is derived from an EMBL/GenBank/DDBJ whole genome shotgun (WGS) entry which is preliminary data.</text>
</comment>
<sequence length="735" mass="82389">MPKILALLTATVLVSSSTASVIGCGTPSPSKINGKENLATEFTLTNNVIVTDDNIPVLDSIFEQAKTEQRIASTLTVDIFTVTDSANLEKPVNDNTPQEGYVVLIVRDDNDIPYIGSIIIHFTVIKTASIDLSQTIQLKDLWDITKYDSINDLYQDIWKVAVNDLQPDTPKSYDTYDMSGFKIPPVTFNQKLDVEMQAAYNGKANTPTAMYSGTIVIKLAVISYRAQVNLKLQQNNLPPDALYDLVWTEVKKYFATDARVSNDRNDYLIDWNSVTEPPVGEAVYLYFLATPKDENAHHYIRVVGGVTKDPILLPPTIKLTVPVVVTQRERPNVNKDYIWAMAMQEANLVNGPELKDFDVTSWTTTLNQNWTSISGSRVVTLNAINLNTNPMFKGDVAIEVELINQGTAISLLPVDSILLVRQDHHNVDSVLNLVWNNVINTPEWGPSLSNQLSNFRIKRKDDLKRALEATERNVDWATYVISILGNQEDGSGRDVDVLVQGKIKMIDNPITVDLPIDLTSKNYRFNATKLETWKEQGSYFKHQIWKDVIKQPPFVDQNELTFGISKNEADWNVTELGTLIGEAIKNYDPNTAKDISLQFDLMLLNPTNYGGKITLYFKLTPGIPTAFGDIDLTNKVEPIFVRKLPATEDEKTALLVKIMETLLDQSITKNPDLHNKYPNVPLDLNVYNAFTNEVLNQLVLPIATDSIKESIITIQPNIPVFEGTVKLKVKLIYQP</sequence>